<accession>A0A9X3WBJ4</accession>
<dbReference type="EMBL" id="JAOTGU010000011">
    <property type="protein sequence ID" value="MDB6262464.1"/>
    <property type="molecule type" value="Genomic_DNA"/>
</dbReference>
<evidence type="ECO:0000313" key="1">
    <source>
        <dbReference type="EMBL" id="MDB6262464.1"/>
    </source>
</evidence>
<protein>
    <submittedName>
        <fullName evidence="1">Uncharacterized protein</fullName>
    </submittedName>
</protein>
<comment type="caution">
    <text evidence="1">The sequence shown here is derived from an EMBL/GenBank/DDBJ whole genome shotgun (WGS) entry which is preliminary data.</text>
</comment>
<dbReference type="Proteomes" id="UP001143700">
    <property type="component" value="Unassembled WGS sequence"/>
</dbReference>
<reference evidence="1" key="2">
    <citation type="submission" date="2022-10" db="EMBL/GenBank/DDBJ databases">
        <authorList>
            <person name="Kostovova I."/>
            <person name="Moravkova M."/>
            <person name="Pechar R."/>
        </authorList>
    </citation>
    <scope>NUCLEOTIDE SEQUENCE</scope>
    <source>
        <strain evidence="1">M356A</strain>
    </source>
</reference>
<dbReference type="AlphaFoldDB" id="A0A9X3WBJ4"/>
<organism evidence="1 2">
    <name type="scientific">Lactobacillus amylovorus</name>
    <dbReference type="NCBI Taxonomy" id="1604"/>
    <lineage>
        <taxon>Bacteria</taxon>
        <taxon>Bacillati</taxon>
        <taxon>Bacillota</taxon>
        <taxon>Bacilli</taxon>
        <taxon>Lactobacillales</taxon>
        <taxon>Lactobacillaceae</taxon>
        <taxon>Lactobacillus</taxon>
    </lineage>
</organism>
<reference evidence="1" key="1">
    <citation type="journal article" date="2022" name="Microorganisms">
        <title>Antibiotic Susceptibility, Resistance Gene Determinants and Corresponding Genomic Regions in Lactobacillus amylovorus Isolates Derived from Wild Boars and Domestic Pigs.</title>
        <authorList>
            <person name="Moravkova M."/>
            <person name="Kostovova I."/>
            <person name="Kavanova K."/>
            <person name="Pechar R."/>
            <person name="Stanek S."/>
            <person name="Brychta A."/>
            <person name="Zeman M."/>
            <person name="Kubasova T."/>
        </authorList>
    </citation>
    <scope>NUCLEOTIDE SEQUENCE</scope>
    <source>
        <strain evidence="1">M356A</strain>
    </source>
</reference>
<evidence type="ECO:0000313" key="2">
    <source>
        <dbReference type="Proteomes" id="UP001143700"/>
    </source>
</evidence>
<dbReference type="RefSeq" id="WP_271870430.1">
    <property type="nucleotide sequence ID" value="NZ_JAOTGU010000011.1"/>
</dbReference>
<name>A0A9X3WBJ4_LACAM</name>
<sequence>MTYLKRASRKIEDKILAETRKVNQQFDIPMDEDLKVYLRLKSDGSIMLSKTGQVGMTVLSDKDILNEITSGKVFSLQDNF</sequence>
<gene>
    <name evidence="1" type="ORF">ODV15_07870</name>
</gene>
<proteinExistence type="predicted"/>